<keyword evidence="1" id="KW-0106">Calcium</keyword>
<organism evidence="5 6">
    <name type="scientific">Bursaphelenchus xylophilus</name>
    <name type="common">Pinewood nematode worm</name>
    <name type="synonym">Aphelenchoides xylophilus</name>
    <dbReference type="NCBI Taxonomy" id="6326"/>
    <lineage>
        <taxon>Eukaryota</taxon>
        <taxon>Metazoa</taxon>
        <taxon>Ecdysozoa</taxon>
        <taxon>Nematoda</taxon>
        <taxon>Chromadorea</taxon>
        <taxon>Rhabditida</taxon>
        <taxon>Tylenchina</taxon>
        <taxon>Tylenchomorpha</taxon>
        <taxon>Aphelenchoidea</taxon>
        <taxon>Aphelenchoididae</taxon>
        <taxon>Bursaphelenchus</taxon>
    </lineage>
</organism>
<dbReference type="CDD" id="cd00052">
    <property type="entry name" value="EH"/>
    <property type="match status" value="1"/>
</dbReference>
<reference evidence="5" key="1">
    <citation type="submission" date="2020-09" db="EMBL/GenBank/DDBJ databases">
        <authorList>
            <person name="Kikuchi T."/>
        </authorList>
    </citation>
    <scope>NUCLEOTIDE SEQUENCE</scope>
    <source>
        <strain evidence="5">Ka4C1</strain>
    </source>
</reference>
<dbReference type="InterPro" id="IPR011992">
    <property type="entry name" value="EF-hand-dom_pair"/>
</dbReference>
<feature type="region of interest" description="Disordered" evidence="2">
    <location>
        <begin position="1"/>
        <end position="82"/>
    </location>
</feature>
<feature type="compositionally biased region" description="Basic and acidic residues" evidence="2">
    <location>
        <begin position="67"/>
        <end position="77"/>
    </location>
</feature>
<dbReference type="Proteomes" id="UP000582659">
    <property type="component" value="Unassembled WGS sequence"/>
</dbReference>
<feature type="domain" description="EF-hand" evidence="4">
    <location>
        <begin position="151"/>
        <end position="186"/>
    </location>
</feature>
<feature type="compositionally biased region" description="Basic and acidic residues" evidence="2">
    <location>
        <begin position="12"/>
        <end position="26"/>
    </location>
</feature>
<dbReference type="Pfam" id="PF12763">
    <property type="entry name" value="EH"/>
    <property type="match status" value="1"/>
</dbReference>
<dbReference type="InterPro" id="IPR002048">
    <property type="entry name" value="EF_hand_dom"/>
</dbReference>
<dbReference type="EMBL" id="CAJFDI010000005">
    <property type="protein sequence ID" value="CAD5231712.1"/>
    <property type="molecule type" value="Genomic_DNA"/>
</dbReference>
<feature type="domain" description="EH" evidence="3">
    <location>
        <begin position="128"/>
        <end position="203"/>
    </location>
</feature>
<comment type="caution">
    <text evidence="5">The sequence shown here is derived from an EMBL/GenBank/DDBJ whole genome shotgun (WGS) entry which is preliminary data.</text>
</comment>
<dbReference type="OrthoDB" id="10045710at2759"/>
<feature type="compositionally biased region" description="Polar residues" evidence="2">
    <location>
        <begin position="348"/>
        <end position="378"/>
    </location>
</feature>
<keyword evidence="6" id="KW-1185">Reference proteome</keyword>
<dbReference type="SUPFAM" id="SSF47473">
    <property type="entry name" value="EF-hand"/>
    <property type="match status" value="1"/>
</dbReference>
<name>A0A7I8X6V1_BURXY</name>
<gene>
    <name evidence="5" type="ORF">BXYJ_LOCUS11808</name>
</gene>
<dbReference type="PROSITE" id="PS50031">
    <property type="entry name" value="EH"/>
    <property type="match status" value="1"/>
</dbReference>
<feature type="compositionally biased region" description="Acidic residues" evidence="2">
    <location>
        <begin position="27"/>
        <end position="41"/>
    </location>
</feature>
<evidence type="ECO:0000313" key="5">
    <source>
        <dbReference type="EMBL" id="CAD5231712.1"/>
    </source>
</evidence>
<dbReference type="EMBL" id="CAJFCV020000005">
    <property type="protein sequence ID" value="CAG9123027.1"/>
    <property type="molecule type" value="Genomic_DNA"/>
</dbReference>
<dbReference type="GO" id="GO:0005886">
    <property type="term" value="C:plasma membrane"/>
    <property type="evidence" value="ECO:0007669"/>
    <property type="project" value="TreeGrafter"/>
</dbReference>
<evidence type="ECO:0000256" key="1">
    <source>
        <dbReference type="ARBA" id="ARBA00022837"/>
    </source>
</evidence>
<feature type="compositionally biased region" description="Polar residues" evidence="2">
    <location>
        <begin position="228"/>
        <end position="250"/>
    </location>
</feature>
<feature type="region of interest" description="Disordered" evidence="2">
    <location>
        <begin position="221"/>
        <end position="259"/>
    </location>
</feature>
<dbReference type="AlphaFoldDB" id="A0A7I8X6V1"/>
<dbReference type="InterPro" id="IPR000261">
    <property type="entry name" value="EH_dom"/>
</dbReference>
<dbReference type="GO" id="GO:0005737">
    <property type="term" value="C:cytoplasm"/>
    <property type="evidence" value="ECO:0007669"/>
    <property type="project" value="TreeGrafter"/>
</dbReference>
<evidence type="ECO:0000313" key="6">
    <source>
        <dbReference type="Proteomes" id="UP000659654"/>
    </source>
</evidence>
<dbReference type="InterPro" id="IPR018247">
    <property type="entry name" value="EF_Hand_1_Ca_BS"/>
</dbReference>
<dbReference type="PROSITE" id="PS50222">
    <property type="entry name" value="EF_HAND_2"/>
    <property type="match status" value="1"/>
</dbReference>
<dbReference type="SMART" id="SM00027">
    <property type="entry name" value="EH"/>
    <property type="match status" value="1"/>
</dbReference>
<proteinExistence type="predicted"/>
<evidence type="ECO:0000259" key="3">
    <source>
        <dbReference type="PROSITE" id="PS50031"/>
    </source>
</evidence>
<evidence type="ECO:0000259" key="4">
    <source>
        <dbReference type="PROSITE" id="PS50222"/>
    </source>
</evidence>
<dbReference type="GO" id="GO:0016197">
    <property type="term" value="P:endosomal transport"/>
    <property type="evidence" value="ECO:0007669"/>
    <property type="project" value="TreeGrafter"/>
</dbReference>
<dbReference type="GO" id="GO:0005509">
    <property type="term" value="F:calcium ion binding"/>
    <property type="evidence" value="ECO:0007669"/>
    <property type="project" value="InterPro"/>
</dbReference>
<dbReference type="PANTHER" id="PTHR11216">
    <property type="entry name" value="EH DOMAIN"/>
    <property type="match status" value="1"/>
</dbReference>
<dbReference type="GO" id="GO:0006897">
    <property type="term" value="P:endocytosis"/>
    <property type="evidence" value="ECO:0007669"/>
    <property type="project" value="TreeGrafter"/>
</dbReference>
<evidence type="ECO:0000256" key="2">
    <source>
        <dbReference type="SAM" id="MobiDB-lite"/>
    </source>
</evidence>
<accession>A0A7I8X6V1</accession>
<feature type="region of interest" description="Disordered" evidence="2">
    <location>
        <begin position="303"/>
        <end position="332"/>
    </location>
</feature>
<dbReference type="PANTHER" id="PTHR11216:SF174">
    <property type="entry name" value="GH06923P"/>
    <property type="match status" value="1"/>
</dbReference>
<protein>
    <submittedName>
        <fullName evidence="5">(pine wood nematode) hypothetical protein</fullName>
    </submittedName>
</protein>
<feature type="region of interest" description="Disordered" evidence="2">
    <location>
        <begin position="347"/>
        <end position="426"/>
    </location>
</feature>
<feature type="compositionally biased region" description="Basic residues" evidence="2">
    <location>
        <begin position="56"/>
        <end position="66"/>
    </location>
</feature>
<dbReference type="Proteomes" id="UP000659654">
    <property type="component" value="Unassembled WGS sequence"/>
</dbReference>
<dbReference type="SMR" id="A0A7I8X6V1"/>
<dbReference type="PROSITE" id="PS00018">
    <property type="entry name" value="EF_HAND_1"/>
    <property type="match status" value="1"/>
</dbReference>
<dbReference type="Gene3D" id="1.10.238.10">
    <property type="entry name" value="EF-hand"/>
    <property type="match status" value="1"/>
</dbReference>
<sequence length="513" mass="56275">MSTSNSGDSDDADKASTADESRKWSEDENSDSLTESDEEDISASTTTETDSAEARRRAKLAKRVRQHQSDTETRNLLDDIGDGEDDIIDLEESKGANSLDLRFFDMSDEQLDYYTNCFLYLQRKTQGQATMGGAVSGAEDLVVEFFRKSKLDTHTLSKVWALADVNEDGFLNHSEFVIAMHMIVLHVKGSVPIPSRLPSPVRPCPTPVRHKFYEFHNSTASSTLTTSGGYSQENASTSKALDTSNFQSNEGQKHQHSLSDDHIHSYIQQHEVRVTDFSDAPPVLVDNRPQPLNPTNSKGLALLNALSSKGPPPQPPPRDYHNKGHGRSASLDLKAFGGTSLGVHNHSVIPSLSSSNPQPVGSSDVQSQSHSLYTSSEQPPYPPGSQSGVGGSLPAIHDKKPGFHPPLPPNRPCERKTQETQTDYEEPVSLDSDVMASLLTDMEDLAPKERCELLRKYNTELEAEKATLAQIRLQLQLRIEEAMGVLKHLGLDHSLTHSKCSSSLSQPVKPTAL</sequence>